<evidence type="ECO:0000313" key="2">
    <source>
        <dbReference type="Proteomes" id="UP000616151"/>
    </source>
</evidence>
<gene>
    <name evidence="1" type="ORF">JHL16_26415</name>
</gene>
<dbReference type="EMBL" id="JAENHL010000008">
    <property type="protein sequence ID" value="MBK1869926.1"/>
    <property type="molecule type" value="Genomic_DNA"/>
</dbReference>
<dbReference type="Proteomes" id="UP000616151">
    <property type="component" value="Unassembled WGS sequence"/>
</dbReference>
<reference evidence="1" key="1">
    <citation type="submission" date="2021-01" db="EMBL/GenBank/DDBJ databases">
        <authorList>
            <person name="Sun Q."/>
        </authorList>
    </citation>
    <scope>NUCLEOTIDE SEQUENCE</scope>
    <source>
        <strain evidence="1">YIM B02566</strain>
    </source>
</reference>
<proteinExistence type="predicted"/>
<keyword evidence="2" id="KW-1185">Reference proteome</keyword>
<protein>
    <submittedName>
        <fullName evidence="1">Transposase</fullName>
    </submittedName>
</protein>
<evidence type="ECO:0000313" key="1">
    <source>
        <dbReference type="EMBL" id="MBK1869926.1"/>
    </source>
</evidence>
<organism evidence="1 2">
    <name type="scientific">Taklimakanibacter albus</name>
    <dbReference type="NCBI Taxonomy" id="2800327"/>
    <lineage>
        <taxon>Bacteria</taxon>
        <taxon>Pseudomonadati</taxon>
        <taxon>Pseudomonadota</taxon>
        <taxon>Alphaproteobacteria</taxon>
        <taxon>Hyphomicrobiales</taxon>
        <taxon>Aestuariivirgaceae</taxon>
        <taxon>Taklimakanibacter</taxon>
    </lineage>
</organism>
<sequence>MARLARIVIPDVPHHVVQRARPGLKLFSDDGDYAEYGDMLTRNLRGARLVSACLMPDHVHLIAIPSTSDALARMLGETRRLYARYKGLGAQGLWRGRYLSCPLDPAHARAALAYLSFNPVRAGLVGAPSDWKWFLGDRDFNAPADDRQMQVIRAATRTGRPAGDADFYARVEYELGRSLTPKKRGRKARW</sequence>
<accession>A0ACC5RB57</accession>
<comment type="caution">
    <text evidence="1">The sequence shown here is derived from an EMBL/GenBank/DDBJ whole genome shotgun (WGS) entry which is preliminary data.</text>
</comment>
<name>A0ACC5RB57_9HYPH</name>